<evidence type="ECO:0000313" key="1">
    <source>
        <dbReference type="EMBL" id="KAK3783525.1"/>
    </source>
</evidence>
<reference evidence="1" key="1">
    <citation type="journal article" date="2023" name="G3 (Bethesda)">
        <title>A reference genome for the long-term kleptoplast-retaining sea slug Elysia crispata morphotype clarki.</title>
        <authorList>
            <person name="Eastman K.E."/>
            <person name="Pendleton A.L."/>
            <person name="Shaikh M.A."/>
            <person name="Suttiyut T."/>
            <person name="Ogas R."/>
            <person name="Tomko P."/>
            <person name="Gavelis G."/>
            <person name="Widhalm J.R."/>
            <person name="Wisecaver J.H."/>
        </authorList>
    </citation>
    <scope>NUCLEOTIDE SEQUENCE</scope>
    <source>
        <strain evidence="1">ECLA1</strain>
    </source>
</reference>
<protein>
    <submittedName>
        <fullName evidence="1">Uncharacterized protein</fullName>
    </submittedName>
</protein>
<organism evidence="1 2">
    <name type="scientific">Elysia crispata</name>
    <name type="common">lettuce slug</name>
    <dbReference type="NCBI Taxonomy" id="231223"/>
    <lineage>
        <taxon>Eukaryota</taxon>
        <taxon>Metazoa</taxon>
        <taxon>Spiralia</taxon>
        <taxon>Lophotrochozoa</taxon>
        <taxon>Mollusca</taxon>
        <taxon>Gastropoda</taxon>
        <taxon>Heterobranchia</taxon>
        <taxon>Euthyneura</taxon>
        <taxon>Panpulmonata</taxon>
        <taxon>Sacoglossa</taxon>
        <taxon>Placobranchoidea</taxon>
        <taxon>Plakobranchidae</taxon>
        <taxon>Elysia</taxon>
    </lineage>
</organism>
<comment type="caution">
    <text evidence="1">The sequence shown here is derived from an EMBL/GenBank/DDBJ whole genome shotgun (WGS) entry which is preliminary data.</text>
</comment>
<gene>
    <name evidence="1" type="ORF">RRG08_028044</name>
</gene>
<keyword evidence="2" id="KW-1185">Reference proteome</keyword>
<sequence length="73" mass="8081">MPRHLTYLTSVWKQKANGAGLQCQSLEANLQKSRCYALDSRAYIRSSVLRGSNKTRASRSSAAVPDTAKLVLR</sequence>
<name>A0AAE1DV62_9GAST</name>
<evidence type="ECO:0000313" key="2">
    <source>
        <dbReference type="Proteomes" id="UP001283361"/>
    </source>
</evidence>
<dbReference type="EMBL" id="JAWDGP010002403">
    <property type="protein sequence ID" value="KAK3783525.1"/>
    <property type="molecule type" value="Genomic_DNA"/>
</dbReference>
<dbReference type="Proteomes" id="UP001283361">
    <property type="component" value="Unassembled WGS sequence"/>
</dbReference>
<proteinExistence type="predicted"/>
<dbReference type="AlphaFoldDB" id="A0AAE1DV62"/>
<accession>A0AAE1DV62</accession>